<gene>
    <name evidence="9" type="ORF">PAXRUDRAFT_835058</name>
</gene>
<evidence type="ECO:0000256" key="1">
    <source>
        <dbReference type="ARBA" id="ARBA00009547"/>
    </source>
</evidence>
<dbReference type="InterPro" id="IPR008947">
    <property type="entry name" value="PLipase_C/P1_nuclease_dom_sf"/>
</dbReference>
<keyword evidence="7" id="KW-0325">Glycoprotein</keyword>
<dbReference type="HOGENOM" id="CLU_044365_2_0_1"/>
<dbReference type="STRING" id="930991.A0A0D0D9R0"/>
<keyword evidence="5" id="KW-0378">Hydrolase</keyword>
<dbReference type="GO" id="GO:0016788">
    <property type="term" value="F:hydrolase activity, acting on ester bonds"/>
    <property type="evidence" value="ECO:0007669"/>
    <property type="project" value="InterPro"/>
</dbReference>
<dbReference type="InterPro" id="IPR003154">
    <property type="entry name" value="S1/P1nuclease"/>
</dbReference>
<dbReference type="CDD" id="cd11010">
    <property type="entry name" value="S1-P1_nuclease"/>
    <property type="match status" value="1"/>
</dbReference>
<dbReference type="PANTHER" id="PTHR33146:SF29">
    <property type="entry name" value="S1_P1 NUCLEASE"/>
    <property type="match status" value="1"/>
</dbReference>
<dbReference type="GO" id="GO:0004519">
    <property type="term" value="F:endonuclease activity"/>
    <property type="evidence" value="ECO:0007669"/>
    <property type="project" value="UniProtKB-KW"/>
</dbReference>
<dbReference type="InParanoid" id="A0A0D0D9R0"/>
<feature type="signal peptide" evidence="8">
    <location>
        <begin position="1"/>
        <end position="23"/>
    </location>
</feature>
<evidence type="ECO:0008006" key="11">
    <source>
        <dbReference type="Google" id="ProtNLM"/>
    </source>
</evidence>
<dbReference type="EMBL" id="KN827081">
    <property type="protein sequence ID" value="KIK77219.1"/>
    <property type="molecule type" value="Genomic_DNA"/>
</dbReference>
<evidence type="ECO:0000256" key="6">
    <source>
        <dbReference type="ARBA" id="ARBA00023157"/>
    </source>
</evidence>
<comment type="similarity">
    <text evidence="1">Belongs to the nuclease type I family.</text>
</comment>
<evidence type="ECO:0000313" key="10">
    <source>
        <dbReference type="Proteomes" id="UP000054538"/>
    </source>
</evidence>
<dbReference type="GO" id="GO:0003676">
    <property type="term" value="F:nucleic acid binding"/>
    <property type="evidence" value="ECO:0007669"/>
    <property type="project" value="InterPro"/>
</dbReference>
<dbReference type="SUPFAM" id="SSF48537">
    <property type="entry name" value="Phospholipase C/P1 nuclease"/>
    <property type="match status" value="1"/>
</dbReference>
<sequence>MRALSVSLFTLAIGAGVIPEAFAWGAVGHEVVATIAQMHLHPSVMPKLCDILDYPGNQCHLAPVAAWADRIRGQPKYRWTGPLHYIGAVGDYPSSTCLFPGSEGWNGRTHINVLSGIRNTTNVLQEYEQFRRAGVSTESVETYVADALKFLIHFLGDMHMPLHLTGRDRGGNGNKVSFDGRTTNLHSLWDGLLIAQRLRTLPSNYSRPLPLPEVEYYLRDTIYDPYIRRVVWEGLLGKWEDEIDSWLTCPSPEPFQEEPESAWQHIISWMLGTSSSSSGPLGVDDDTLCPYHWAQPIHQLNCKIVFPKALDESPYNNRISFVEADINQEGHVCGESHVDDYDLFVTSNAKKNNYLELDTPEYAGFIKDQWIIEKLLTQGGIRLAAVLNWIFAEPVEGELQKRFVNL</sequence>
<evidence type="ECO:0000256" key="8">
    <source>
        <dbReference type="SAM" id="SignalP"/>
    </source>
</evidence>
<evidence type="ECO:0000256" key="3">
    <source>
        <dbReference type="ARBA" id="ARBA00022723"/>
    </source>
</evidence>
<proteinExistence type="inferred from homology"/>
<evidence type="ECO:0000256" key="7">
    <source>
        <dbReference type="ARBA" id="ARBA00023180"/>
    </source>
</evidence>
<feature type="chain" id="PRO_5002209018" description="Aspergillus nuclease S(1)" evidence="8">
    <location>
        <begin position="24"/>
        <end position="406"/>
    </location>
</feature>
<keyword evidence="6" id="KW-1015">Disulfide bond</keyword>
<dbReference type="Pfam" id="PF02265">
    <property type="entry name" value="S1-P1_nuclease"/>
    <property type="match status" value="1"/>
</dbReference>
<dbReference type="PANTHER" id="PTHR33146">
    <property type="entry name" value="ENDONUCLEASE 4"/>
    <property type="match status" value="1"/>
</dbReference>
<evidence type="ECO:0000313" key="9">
    <source>
        <dbReference type="EMBL" id="KIK77219.1"/>
    </source>
</evidence>
<evidence type="ECO:0000256" key="4">
    <source>
        <dbReference type="ARBA" id="ARBA00022759"/>
    </source>
</evidence>
<protein>
    <recommendedName>
        <fullName evidence="11">Aspergillus nuclease S(1)</fullName>
    </recommendedName>
</protein>
<keyword evidence="2" id="KW-0540">Nuclease</keyword>
<name>A0A0D0D9R0_9AGAM</name>
<dbReference type="GO" id="GO:0006308">
    <property type="term" value="P:DNA catabolic process"/>
    <property type="evidence" value="ECO:0007669"/>
    <property type="project" value="InterPro"/>
</dbReference>
<evidence type="ECO:0000256" key="2">
    <source>
        <dbReference type="ARBA" id="ARBA00022722"/>
    </source>
</evidence>
<dbReference type="OrthoDB" id="441446at2759"/>
<evidence type="ECO:0000256" key="5">
    <source>
        <dbReference type="ARBA" id="ARBA00022801"/>
    </source>
</evidence>
<keyword evidence="3" id="KW-0479">Metal-binding</keyword>
<reference evidence="9 10" key="1">
    <citation type="submission" date="2014-04" db="EMBL/GenBank/DDBJ databases">
        <authorList>
            <consortium name="DOE Joint Genome Institute"/>
            <person name="Kuo A."/>
            <person name="Kohler A."/>
            <person name="Jargeat P."/>
            <person name="Nagy L.G."/>
            <person name="Floudas D."/>
            <person name="Copeland A."/>
            <person name="Barry K.W."/>
            <person name="Cichocki N."/>
            <person name="Veneault-Fourrey C."/>
            <person name="LaButti K."/>
            <person name="Lindquist E.A."/>
            <person name="Lipzen A."/>
            <person name="Lundell T."/>
            <person name="Morin E."/>
            <person name="Murat C."/>
            <person name="Sun H."/>
            <person name="Tunlid A."/>
            <person name="Henrissat B."/>
            <person name="Grigoriev I.V."/>
            <person name="Hibbett D.S."/>
            <person name="Martin F."/>
            <person name="Nordberg H.P."/>
            <person name="Cantor M.N."/>
            <person name="Hua S.X."/>
        </authorList>
    </citation>
    <scope>NUCLEOTIDE SEQUENCE [LARGE SCALE GENOMIC DNA]</scope>
    <source>
        <strain evidence="9 10">Ve08.2h10</strain>
    </source>
</reference>
<organism evidence="9 10">
    <name type="scientific">Paxillus rubicundulus Ve08.2h10</name>
    <dbReference type="NCBI Taxonomy" id="930991"/>
    <lineage>
        <taxon>Eukaryota</taxon>
        <taxon>Fungi</taxon>
        <taxon>Dikarya</taxon>
        <taxon>Basidiomycota</taxon>
        <taxon>Agaricomycotina</taxon>
        <taxon>Agaricomycetes</taxon>
        <taxon>Agaricomycetidae</taxon>
        <taxon>Boletales</taxon>
        <taxon>Paxilineae</taxon>
        <taxon>Paxillaceae</taxon>
        <taxon>Paxillus</taxon>
    </lineage>
</organism>
<keyword evidence="8" id="KW-0732">Signal</keyword>
<accession>A0A0D0D9R0</accession>
<dbReference type="Proteomes" id="UP000054538">
    <property type="component" value="Unassembled WGS sequence"/>
</dbReference>
<reference evidence="10" key="2">
    <citation type="submission" date="2015-01" db="EMBL/GenBank/DDBJ databases">
        <title>Evolutionary Origins and Diversification of the Mycorrhizal Mutualists.</title>
        <authorList>
            <consortium name="DOE Joint Genome Institute"/>
            <consortium name="Mycorrhizal Genomics Consortium"/>
            <person name="Kohler A."/>
            <person name="Kuo A."/>
            <person name="Nagy L.G."/>
            <person name="Floudas D."/>
            <person name="Copeland A."/>
            <person name="Barry K.W."/>
            <person name="Cichocki N."/>
            <person name="Veneault-Fourrey C."/>
            <person name="LaButti K."/>
            <person name="Lindquist E.A."/>
            <person name="Lipzen A."/>
            <person name="Lundell T."/>
            <person name="Morin E."/>
            <person name="Murat C."/>
            <person name="Riley R."/>
            <person name="Ohm R."/>
            <person name="Sun H."/>
            <person name="Tunlid A."/>
            <person name="Henrissat B."/>
            <person name="Grigoriev I.V."/>
            <person name="Hibbett D.S."/>
            <person name="Martin F."/>
        </authorList>
    </citation>
    <scope>NUCLEOTIDE SEQUENCE [LARGE SCALE GENOMIC DNA]</scope>
    <source>
        <strain evidence="10">Ve08.2h10</strain>
    </source>
</reference>
<keyword evidence="4" id="KW-0255">Endonuclease</keyword>
<keyword evidence="10" id="KW-1185">Reference proteome</keyword>
<dbReference type="GO" id="GO:0046872">
    <property type="term" value="F:metal ion binding"/>
    <property type="evidence" value="ECO:0007669"/>
    <property type="project" value="UniProtKB-KW"/>
</dbReference>
<dbReference type="AlphaFoldDB" id="A0A0D0D9R0"/>
<dbReference type="Gene3D" id="1.10.575.10">
    <property type="entry name" value="P1 Nuclease"/>
    <property type="match status" value="1"/>
</dbReference>